<gene>
    <name evidence="1" type="ORF">GCM10009864_60200</name>
</gene>
<dbReference type="Proteomes" id="UP001500994">
    <property type="component" value="Unassembled WGS sequence"/>
</dbReference>
<keyword evidence="2" id="KW-1185">Reference proteome</keyword>
<dbReference type="EMBL" id="BAAARK010000025">
    <property type="protein sequence ID" value="GAA2679852.1"/>
    <property type="molecule type" value="Genomic_DNA"/>
</dbReference>
<reference evidence="1 2" key="1">
    <citation type="journal article" date="2019" name="Int. J. Syst. Evol. Microbiol.">
        <title>The Global Catalogue of Microorganisms (GCM) 10K type strain sequencing project: providing services to taxonomists for standard genome sequencing and annotation.</title>
        <authorList>
            <consortium name="The Broad Institute Genomics Platform"/>
            <consortium name="The Broad Institute Genome Sequencing Center for Infectious Disease"/>
            <person name="Wu L."/>
            <person name="Ma J."/>
        </authorList>
    </citation>
    <scope>NUCLEOTIDE SEQUENCE [LARGE SCALE GENOMIC DNA]</scope>
    <source>
        <strain evidence="1 2">JCM 16374</strain>
    </source>
</reference>
<sequence>MVRVGTVNAATVPLLVSVVRMLQRRRADSVPQAAQDLHEVFVRRARELNCPV</sequence>
<name>A0ABN3SLA1_9ACTN</name>
<organism evidence="1 2">
    <name type="scientific">Streptomyces lunalinharesii</name>
    <dbReference type="NCBI Taxonomy" id="333384"/>
    <lineage>
        <taxon>Bacteria</taxon>
        <taxon>Bacillati</taxon>
        <taxon>Actinomycetota</taxon>
        <taxon>Actinomycetes</taxon>
        <taxon>Kitasatosporales</taxon>
        <taxon>Streptomycetaceae</taxon>
        <taxon>Streptomyces</taxon>
    </lineage>
</organism>
<evidence type="ECO:0000313" key="1">
    <source>
        <dbReference type="EMBL" id="GAA2679852.1"/>
    </source>
</evidence>
<comment type="caution">
    <text evidence="1">The sequence shown here is derived from an EMBL/GenBank/DDBJ whole genome shotgun (WGS) entry which is preliminary data.</text>
</comment>
<proteinExistence type="predicted"/>
<protein>
    <submittedName>
        <fullName evidence="1">Uncharacterized protein</fullName>
    </submittedName>
</protein>
<accession>A0ABN3SLA1</accession>
<evidence type="ECO:0000313" key="2">
    <source>
        <dbReference type="Proteomes" id="UP001500994"/>
    </source>
</evidence>